<dbReference type="VEuPathDB" id="FungiDB:BD410DRAFT_861211"/>
<dbReference type="GO" id="GO:0005524">
    <property type="term" value="F:ATP binding"/>
    <property type="evidence" value="ECO:0007669"/>
    <property type="project" value="InterPro"/>
</dbReference>
<proteinExistence type="predicted"/>
<protein>
    <submittedName>
        <fullName evidence="3">Kinase-like protein</fullName>
    </submittedName>
</protein>
<dbReference type="Pfam" id="PF07714">
    <property type="entry name" value="PK_Tyr_Ser-Thr"/>
    <property type="match status" value="1"/>
</dbReference>
<evidence type="ECO:0000259" key="2">
    <source>
        <dbReference type="PROSITE" id="PS50011"/>
    </source>
</evidence>
<accession>A0A4Y7Q5F2</accession>
<evidence type="ECO:0000313" key="4">
    <source>
        <dbReference type="Proteomes" id="UP000294933"/>
    </source>
</evidence>
<dbReference type="InterPro" id="IPR008271">
    <property type="entry name" value="Ser/Thr_kinase_AS"/>
</dbReference>
<evidence type="ECO:0000256" key="1">
    <source>
        <dbReference type="SAM" id="MobiDB-lite"/>
    </source>
</evidence>
<feature type="compositionally biased region" description="Basic residues" evidence="1">
    <location>
        <begin position="442"/>
        <end position="453"/>
    </location>
</feature>
<dbReference type="Proteomes" id="UP000294933">
    <property type="component" value="Unassembled WGS sequence"/>
</dbReference>
<dbReference type="InterPro" id="IPR001245">
    <property type="entry name" value="Ser-Thr/Tyr_kinase_cat_dom"/>
</dbReference>
<feature type="compositionally biased region" description="Basic and acidic residues" evidence="1">
    <location>
        <begin position="357"/>
        <end position="367"/>
    </location>
</feature>
<keyword evidence="3" id="KW-0808">Transferase</keyword>
<feature type="region of interest" description="Disordered" evidence="1">
    <location>
        <begin position="1"/>
        <end position="22"/>
    </location>
</feature>
<dbReference type="InterPro" id="IPR051681">
    <property type="entry name" value="Ser/Thr_Kinases-Pseudokinases"/>
</dbReference>
<dbReference type="InterPro" id="IPR011009">
    <property type="entry name" value="Kinase-like_dom_sf"/>
</dbReference>
<dbReference type="PROSITE" id="PS00108">
    <property type="entry name" value="PROTEIN_KINASE_ST"/>
    <property type="match status" value="1"/>
</dbReference>
<sequence length="453" mass="51444">MCTLRNSKFKDRQQQVTASTGPDDRIHIQCEQTLRRLCGRAGLLPSSFILKDELCKDGEHAITAGGFADVFSGTYKGKKVALKALRVYGNENLKKVQKSFCREAVFWRRFSHPNIVPFLGISDPKLFPLCMVSQWMANGNLLVYLRRYPRANRLNLLVGVAEGLLYLHQIGIVHGDVKSANILIDDAHRACLADFGLACITHDARTASAITTSTAMHGSIRWMAPELLHPEQAGREDSRASAESDIYALGMVILETFTGKIPFHHHMRDATVVLDVTLGMRPDRPGSEATALGLSDLVWSLIEVCWQTAWRARPRIDFVLQCLKEAQSNFVPPEEDELQSGEKERSDSEYSTDDEDDARRPFRRGEMDTLAAGTSERRSDDRHTKILQTSRNPHLIRSGLLTSEPIRYSRPFETRQEPRRRRRVFVLTSCQTRSHVSYSKNGPRRPMRRRRMI</sequence>
<dbReference type="SMART" id="SM00220">
    <property type="entry name" value="S_TKc"/>
    <property type="match status" value="1"/>
</dbReference>
<reference evidence="3 4" key="1">
    <citation type="submission" date="2018-06" db="EMBL/GenBank/DDBJ databases">
        <title>A transcriptomic atlas of mushroom development highlights an independent origin of complex multicellularity.</title>
        <authorList>
            <consortium name="DOE Joint Genome Institute"/>
            <person name="Krizsan K."/>
            <person name="Almasi E."/>
            <person name="Merenyi Z."/>
            <person name="Sahu N."/>
            <person name="Viragh M."/>
            <person name="Koszo T."/>
            <person name="Mondo S."/>
            <person name="Kiss B."/>
            <person name="Balint B."/>
            <person name="Kues U."/>
            <person name="Barry K."/>
            <person name="Hegedus J.C."/>
            <person name="Henrissat B."/>
            <person name="Johnson J."/>
            <person name="Lipzen A."/>
            <person name="Ohm R."/>
            <person name="Nagy I."/>
            <person name="Pangilinan J."/>
            <person name="Yan J."/>
            <person name="Xiong Y."/>
            <person name="Grigoriev I.V."/>
            <person name="Hibbett D.S."/>
            <person name="Nagy L.G."/>
        </authorList>
    </citation>
    <scope>NUCLEOTIDE SEQUENCE [LARGE SCALE GENOMIC DNA]</scope>
    <source>
        <strain evidence="3 4">SZMC22713</strain>
    </source>
</reference>
<gene>
    <name evidence="3" type="ORF">BD410DRAFT_861211</name>
</gene>
<dbReference type="AlphaFoldDB" id="A0A4Y7Q5F2"/>
<dbReference type="InterPro" id="IPR000719">
    <property type="entry name" value="Prot_kinase_dom"/>
</dbReference>
<evidence type="ECO:0000313" key="3">
    <source>
        <dbReference type="EMBL" id="TDL22635.1"/>
    </source>
</evidence>
<dbReference type="EMBL" id="ML170174">
    <property type="protein sequence ID" value="TDL22635.1"/>
    <property type="molecule type" value="Genomic_DNA"/>
</dbReference>
<keyword evidence="4" id="KW-1185">Reference proteome</keyword>
<dbReference type="SUPFAM" id="SSF56112">
    <property type="entry name" value="Protein kinase-like (PK-like)"/>
    <property type="match status" value="1"/>
</dbReference>
<dbReference type="STRING" id="50990.A0A4Y7Q5F2"/>
<feature type="region of interest" description="Disordered" evidence="1">
    <location>
        <begin position="434"/>
        <end position="453"/>
    </location>
</feature>
<keyword evidence="3" id="KW-0418">Kinase</keyword>
<feature type="compositionally biased region" description="Basic and acidic residues" evidence="1">
    <location>
        <begin position="375"/>
        <end position="384"/>
    </location>
</feature>
<dbReference type="OrthoDB" id="4062651at2759"/>
<dbReference type="PANTHER" id="PTHR44329">
    <property type="entry name" value="SERINE/THREONINE-PROTEIN KINASE TNNI3K-RELATED"/>
    <property type="match status" value="1"/>
</dbReference>
<feature type="region of interest" description="Disordered" evidence="1">
    <location>
        <begin position="331"/>
        <end position="389"/>
    </location>
</feature>
<organism evidence="3 4">
    <name type="scientific">Rickenella mellea</name>
    <dbReference type="NCBI Taxonomy" id="50990"/>
    <lineage>
        <taxon>Eukaryota</taxon>
        <taxon>Fungi</taxon>
        <taxon>Dikarya</taxon>
        <taxon>Basidiomycota</taxon>
        <taxon>Agaricomycotina</taxon>
        <taxon>Agaricomycetes</taxon>
        <taxon>Hymenochaetales</taxon>
        <taxon>Rickenellaceae</taxon>
        <taxon>Rickenella</taxon>
    </lineage>
</organism>
<dbReference type="Gene3D" id="1.10.510.10">
    <property type="entry name" value="Transferase(Phosphotransferase) domain 1"/>
    <property type="match status" value="1"/>
</dbReference>
<dbReference type="GO" id="GO:0004674">
    <property type="term" value="F:protein serine/threonine kinase activity"/>
    <property type="evidence" value="ECO:0007669"/>
    <property type="project" value="TreeGrafter"/>
</dbReference>
<name>A0A4Y7Q5F2_9AGAM</name>
<dbReference type="PROSITE" id="PS50011">
    <property type="entry name" value="PROTEIN_KINASE_DOM"/>
    <property type="match status" value="1"/>
</dbReference>
<feature type="domain" description="Protein kinase" evidence="2">
    <location>
        <begin position="56"/>
        <end position="331"/>
    </location>
</feature>